<comment type="catalytic activity">
    <reaction evidence="8 9">
        <text>a 6-O-methyl-2'-deoxyguanosine in DNA + L-cysteinyl-[protein] = S-methyl-L-cysteinyl-[protein] + a 2'-deoxyguanosine in DNA</text>
        <dbReference type="Rhea" id="RHEA:24000"/>
        <dbReference type="Rhea" id="RHEA-COMP:10131"/>
        <dbReference type="Rhea" id="RHEA-COMP:10132"/>
        <dbReference type="Rhea" id="RHEA-COMP:11367"/>
        <dbReference type="Rhea" id="RHEA-COMP:11368"/>
        <dbReference type="ChEBI" id="CHEBI:29950"/>
        <dbReference type="ChEBI" id="CHEBI:82612"/>
        <dbReference type="ChEBI" id="CHEBI:85445"/>
        <dbReference type="ChEBI" id="CHEBI:85448"/>
        <dbReference type="EC" id="2.1.1.63"/>
    </reaction>
</comment>
<keyword evidence="7 9" id="KW-0234">DNA repair</keyword>
<comment type="function">
    <text evidence="9">Involved in the cellular defense against the biological effects of O6-methylguanine (O6-MeG) and O4-methylthymine (O4-MeT) in DNA. Repairs the methylated nucleobase in DNA by stoichiometrically transferring the methyl group to a cysteine residue in the enzyme. This is a suicide reaction: the enzyme is irreversibly inactivated.</text>
</comment>
<dbReference type="GO" id="GO:0003908">
    <property type="term" value="F:methylated-DNA-[protein]-cysteine S-methyltransferase activity"/>
    <property type="evidence" value="ECO:0007669"/>
    <property type="project" value="UniProtKB-UniRule"/>
</dbReference>
<comment type="catalytic activity">
    <reaction evidence="1 9">
        <text>a 4-O-methyl-thymidine in DNA + L-cysteinyl-[protein] = a thymidine in DNA + S-methyl-L-cysteinyl-[protein]</text>
        <dbReference type="Rhea" id="RHEA:53428"/>
        <dbReference type="Rhea" id="RHEA-COMP:10131"/>
        <dbReference type="Rhea" id="RHEA-COMP:10132"/>
        <dbReference type="Rhea" id="RHEA-COMP:13555"/>
        <dbReference type="Rhea" id="RHEA-COMP:13556"/>
        <dbReference type="ChEBI" id="CHEBI:29950"/>
        <dbReference type="ChEBI" id="CHEBI:82612"/>
        <dbReference type="ChEBI" id="CHEBI:137386"/>
        <dbReference type="ChEBI" id="CHEBI:137387"/>
        <dbReference type="EC" id="2.1.1.63"/>
    </reaction>
</comment>
<evidence type="ECO:0000256" key="8">
    <source>
        <dbReference type="ARBA" id="ARBA00049348"/>
    </source>
</evidence>
<dbReference type="STRING" id="169435.ERS852551_02512"/>
<dbReference type="FunFam" id="1.10.10.10:FF:000214">
    <property type="entry name" value="Methylated-DNA--protein-cysteine methyltransferase"/>
    <property type="match status" value="1"/>
</dbReference>
<dbReference type="Gene3D" id="1.10.10.10">
    <property type="entry name" value="Winged helix-like DNA-binding domain superfamily/Winged helix DNA-binding domain"/>
    <property type="match status" value="1"/>
</dbReference>
<keyword evidence="5 9" id="KW-0808">Transferase</keyword>
<dbReference type="GO" id="GO:0006307">
    <property type="term" value="P:DNA alkylation repair"/>
    <property type="evidence" value="ECO:0007669"/>
    <property type="project" value="UniProtKB-UniRule"/>
</dbReference>
<dbReference type="PANTHER" id="PTHR10815:SF5">
    <property type="entry name" value="METHYLATED-DNA--PROTEIN-CYSTEINE METHYLTRANSFERASE"/>
    <property type="match status" value="1"/>
</dbReference>
<evidence type="ECO:0000313" key="12">
    <source>
        <dbReference type="EMBL" id="EDS09600.1"/>
    </source>
</evidence>
<dbReference type="InterPro" id="IPR008332">
    <property type="entry name" value="MethylG_MeTrfase_N"/>
</dbReference>
<comment type="subcellular location">
    <subcellularLocation>
        <location evidence="9">Cytoplasm</location>
    </subcellularLocation>
</comment>
<dbReference type="InterPro" id="IPR001497">
    <property type="entry name" value="MethylDNA_cys_MeTrfase_AS"/>
</dbReference>
<evidence type="ECO:0000256" key="9">
    <source>
        <dbReference type="HAMAP-Rule" id="MF_00772"/>
    </source>
</evidence>
<dbReference type="Proteomes" id="UP000003803">
    <property type="component" value="Unassembled WGS sequence"/>
</dbReference>
<evidence type="ECO:0000256" key="1">
    <source>
        <dbReference type="ARBA" id="ARBA00001286"/>
    </source>
</evidence>
<sequence length="192" mass="21003">MGRFRLFIRRGFAVMYSMWYPSPVGRLLLTCQDGGLTGLWLEGQKYFAAGLSEEPVQEPDRPELRAACKWLDAYFAGRRPSASSLTLMPKGSEFRRIVWTLLCEIPYGTYTTYGELAGRAAARMGRESMSSQAVGGAVGHNPISIIIPCHRVVGMDGSLTGYAGGIKNKIKLLELEGADLSHLFVPKKGAAL</sequence>
<comment type="caution">
    <text evidence="12">The sequence shown here is derived from an EMBL/GenBank/DDBJ whole genome shotgun (WGS) entry which is preliminary data.</text>
</comment>
<evidence type="ECO:0000256" key="6">
    <source>
        <dbReference type="ARBA" id="ARBA00022763"/>
    </source>
</evidence>
<dbReference type="NCBIfam" id="TIGR00589">
    <property type="entry name" value="ogt"/>
    <property type="match status" value="1"/>
</dbReference>
<dbReference type="Pfam" id="PF01035">
    <property type="entry name" value="DNA_binding_1"/>
    <property type="match status" value="1"/>
</dbReference>
<dbReference type="Pfam" id="PF02870">
    <property type="entry name" value="Methyltransf_1N"/>
    <property type="match status" value="1"/>
</dbReference>
<feature type="active site" description="Nucleophile; methyl group acceptor" evidence="9">
    <location>
        <position position="149"/>
    </location>
</feature>
<dbReference type="InterPro" id="IPR036631">
    <property type="entry name" value="MGMT_N_sf"/>
</dbReference>
<evidence type="ECO:0000259" key="11">
    <source>
        <dbReference type="Pfam" id="PF02870"/>
    </source>
</evidence>
<keyword evidence="3 9" id="KW-0963">Cytoplasm</keyword>
<comment type="miscellaneous">
    <text evidence="9">This enzyme catalyzes only one turnover and therefore is not strictly catalytic. According to one definition, an enzyme is a biocatalyst that acts repeatedly and over many reaction cycles.</text>
</comment>
<feature type="domain" description="Methylated-DNA-[protein]-cysteine S-methyltransferase DNA binding" evidence="10">
    <location>
        <begin position="93"/>
        <end position="178"/>
    </location>
</feature>
<dbReference type="eggNOG" id="COG0350">
    <property type="taxonomic scope" value="Bacteria"/>
</dbReference>
<evidence type="ECO:0000259" key="10">
    <source>
        <dbReference type="Pfam" id="PF01035"/>
    </source>
</evidence>
<dbReference type="InterPro" id="IPR036217">
    <property type="entry name" value="MethylDNA_cys_MeTrfase_DNAb"/>
</dbReference>
<dbReference type="InterPro" id="IPR014048">
    <property type="entry name" value="MethylDNA_cys_MeTrfase_DNA-bd"/>
</dbReference>
<dbReference type="InterPro" id="IPR036388">
    <property type="entry name" value="WH-like_DNA-bd_sf"/>
</dbReference>
<keyword evidence="4 9" id="KW-0489">Methyltransferase</keyword>
<feature type="domain" description="Methylguanine DNA methyltransferase ribonuclease-like" evidence="11">
    <location>
        <begin position="15"/>
        <end position="87"/>
    </location>
</feature>
<dbReference type="SUPFAM" id="SSF53155">
    <property type="entry name" value="Methylated DNA-protein cysteine methyltransferase domain"/>
    <property type="match status" value="1"/>
</dbReference>
<evidence type="ECO:0000256" key="7">
    <source>
        <dbReference type="ARBA" id="ARBA00023204"/>
    </source>
</evidence>
<keyword evidence="13" id="KW-1185">Reference proteome</keyword>
<evidence type="ECO:0000256" key="4">
    <source>
        <dbReference type="ARBA" id="ARBA00022603"/>
    </source>
</evidence>
<dbReference type="AlphaFoldDB" id="B0PG12"/>
<reference evidence="12" key="1">
    <citation type="submission" date="2007-11" db="EMBL/GenBank/DDBJ databases">
        <authorList>
            <person name="Fulton L."/>
            <person name="Clifton S."/>
            <person name="Fulton B."/>
            <person name="Xu J."/>
            <person name="Minx P."/>
            <person name="Pepin K.H."/>
            <person name="Johnson M."/>
            <person name="Thiruvilangam P."/>
            <person name="Bhonagiri V."/>
            <person name="Nash W.E."/>
            <person name="Mardis E.R."/>
            <person name="Wilson R.K."/>
        </authorList>
    </citation>
    <scope>NUCLEOTIDE SEQUENCE [LARGE SCALE GENOMIC DNA]</scope>
    <source>
        <strain evidence="12">DSM 17241</strain>
    </source>
</reference>
<protein>
    <recommendedName>
        <fullName evidence="9">Methylated-DNA--protein-cysteine methyltransferase</fullName>
        <ecNumber evidence="9">2.1.1.63</ecNumber>
    </recommendedName>
    <alternativeName>
        <fullName evidence="9">6-O-methylguanine-DNA methyltransferase</fullName>
        <shortName evidence="9">MGMT</shortName>
    </alternativeName>
    <alternativeName>
        <fullName evidence="9">O-6-methylguanine-DNA-alkyltransferase</fullName>
    </alternativeName>
</protein>
<evidence type="ECO:0000256" key="2">
    <source>
        <dbReference type="ARBA" id="ARBA00008711"/>
    </source>
</evidence>
<keyword evidence="6 9" id="KW-0227">DNA damage</keyword>
<accession>B0PG12</accession>
<gene>
    <name evidence="12" type="ORF">ANACOL_03744</name>
</gene>
<dbReference type="SUPFAM" id="SSF46767">
    <property type="entry name" value="Methylated DNA-protein cysteine methyltransferase, C-terminal domain"/>
    <property type="match status" value="1"/>
</dbReference>
<evidence type="ECO:0000313" key="13">
    <source>
        <dbReference type="Proteomes" id="UP000003803"/>
    </source>
</evidence>
<evidence type="ECO:0000256" key="5">
    <source>
        <dbReference type="ARBA" id="ARBA00022679"/>
    </source>
</evidence>
<evidence type="ECO:0000256" key="3">
    <source>
        <dbReference type="ARBA" id="ARBA00022490"/>
    </source>
</evidence>
<organism evidence="12 13">
    <name type="scientific">Anaerotruncus colihominis DSM 17241</name>
    <dbReference type="NCBI Taxonomy" id="445972"/>
    <lineage>
        <taxon>Bacteria</taxon>
        <taxon>Bacillati</taxon>
        <taxon>Bacillota</taxon>
        <taxon>Clostridia</taxon>
        <taxon>Eubacteriales</taxon>
        <taxon>Oscillospiraceae</taxon>
        <taxon>Anaerotruncus</taxon>
    </lineage>
</organism>
<dbReference type="EMBL" id="ABGD02000027">
    <property type="protein sequence ID" value="EDS09600.1"/>
    <property type="molecule type" value="Genomic_DNA"/>
</dbReference>
<dbReference type="PANTHER" id="PTHR10815">
    <property type="entry name" value="METHYLATED-DNA--PROTEIN-CYSTEINE METHYLTRANSFERASE"/>
    <property type="match status" value="1"/>
</dbReference>
<dbReference type="PROSITE" id="PS00374">
    <property type="entry name" value="MGMT"/>
    <property type="match status" value="1"/>
</dbReference>
<dbReference type="CDD" id="cd06445">
    <property type="entry name" value="ATase"/>
    <property type="match status" value="1"/>
</dbReference>
<proteinExistence type="inferred from homology"/>
<dbReference type="InterPro" id="IPR023546">
    <property type="entry name" value="MGMT"/>
</dbReference>
<reference evidence="12" key="2">
    <citation type="submission" date="2013-09" db="EMBL/GenBank/DDBJ databases">
        <title>Draft genome sequence of Anaerotruncus colihominis(DSM 17241).</title>
        <authorList>
            <person name="Sudarsanam P."/>
            <person name="Ley R."/>
            <person name="Guruge J."/>
            <person name="Turnbaugh P.J."/>
            <person name="Mahowald M."/>
            <person name="Liep D."/>
            <person name="Gordon J."/>
        </authorList>
    </citation>
    <scope>NUCLEOTIDE SEQUENCE</scope>
    <source>
        <strain evidence="12">DSM 17241</strain>
    </source>
</reference>
<dbReference type="HAMAP" id="MF_00772">
    <property type="entry name" value="OGT"/>
    <property type="match status" value="1"/>
</dbReference>
<comment type="similarity">
    <text evidence="2 9">Belongs to the MGMT family.</text>
</comment>
<name>B0PG12_9FIRM</name>
<dbReference type="Gene3D" id="3.30.160.70">
    <property type="entry name" value="Methylated DNA-protein cysteine methyltransferase domain"/>
    <property type="match status" value="1"/>
</dbReference>
<dbReference type="GO" id="GO:0005737">
    <property type="term" value="C:cytoplasm"/>
    <property type="evidence" value="ECO:0007669"/>
    <property type="project" value="UniProtKB-SubCell"/>
</dbReference>
<dbReference type="EC" id="2.1.1.63" evidence="9"/>
<dbReference type="GO" id="GO:0032259">
    <property type="term" value="P:methylation"/>
    <property type="evidence" value="ECO:0007669"/>
    <property type="project" value="UniProtKB-KW"/>
</dbReference>
<dbReference type="HOGENOM" id="CLU_000445_52_2_9"/>